<dbReference type="EMBL" id="QQZY01000001">
    <property type="protein sequence ID" value="RDI76078.1"/>
    <property type="molecule type" value="Genomic_DNA"/>
</dbReference>
<organism evidence="7 8">
    <name type="scientific">Gaiella occulta</name>
    <dbReference type="NCBI Taxonomy" id="1002870"/>
    <lineage>
        <taxon>Bacteria</taxon>
        <taxon>Bacillati</taxon>
        <taxon>Actinomycetota</taxon>
        <taxon>Thermoleophilia</taxon>
        <taxon>Gaiellales</taxon>
        <taxon>Gaiellaceae</taxon>
        <taxon>Gaiella</taxon>
    </lineage>
</organism>
<dbReference type="GO" id="GO:0006355">
    <property type="term" value="P:regulation of DNA-templated transcription"/>
    <property type="evidence" value="ECO:0007669"/>
    <property type="project" value="InterPro"/>
</dbReference>
<dbReference type="RefSeq" id="WP_147281161.1">
    <property type="nucleotide sequence ID" value="NZ_QQZY01000001.1"/>
</dbReference>
<keyword evidence="3 7" id="KW-0238">DNA-binding</keyword>
<dbReference type="InterPro" id="IPR051677">
    <property type="entry name" value="AfsR-DnrI-RedD_regulator"/>
</dbReference>
<gene>
    <name evidence="7" type="ORF">Gocc_0497</name>
</gene>
<comment type="similarity">
    <text evidence="1">Belongs to the AfsR/DnrI/RedD regulatory family.</text>
</comment>
<dbReference type="Pfam" id="PF03704">
    <property type="entry name" value="BTAD"/>
    <property type="match status" value="1"/>
</dbReference>
<dbReference type="GO" id="GO:0003677">
    <property type="term" value="F:DNA binding"/>
    <property type="evidence" value="ECO:0007669"/>
    <property type="project" value="UniProtKB-KW"/>
</dbReference>
<dbReference type="Gene3D" id="1.25.40.10">
    <property type="entry name" value="Tetratricopeptide repeat domain"/>
    <property type="match status" value="1"/>
</dbReference>
<feature type="domain" description="Bacterial transcriptional activator" evidence="6">
    <location>
        <begin position="95"/>
        <end position="241"/>
    </location>
</feature>
<evidence type="ECO:0000313" key="7">
    <source>
        <dbReference type="EMBL" id="RDI76078.1"/>
    </source>
</evidence>
<dbReference type="Gene3D" id="1.10.10.10">
    <property type="entry name" value="Winged helix-like DNA-binding domain superfamily/Winged helix DNA-binding domain"/>
    <property type="match status" value="1"/>
</dbReference>
<dbReference type="InterPro" id="IPR016032">
    <property type="entry name" value="Sig_transdc_resp-reg_C-effctor"/>
</dbReference>
<evidence type="ECO:0000256" key="4">
    <source>
        <dbReference type="ARBA" id="ARBA00023163"/>
    </source>
</evidence>
<dbReference type="GO" id="GO:0000160">
    <property type="term" value="P:phosphorelay signal transduction system"/>
    <property type="evidence" value="ECO:0007669"/>
    <property type="project" value="InterPro"/>
</dbReference>
<keyword evidence="2" id="KW-0805">Transcription regulation</keyword>
<dbReference type="InterPro" id="IPR001867">
    <property type="entry name" value="OmpR/PhoB-type_DNA-bd"/>
</dbReference>
<dbReference type="InterPro" id="IPR011990">
    <property type="entry name" value="TPR-like_helical_dom_sf"/>
</dbReference>
<evidence type="ECO:0000259" key="5">
    <source>
        <dbReference type="SMART" id="SM00862"/>
    </source>
</evidence>
<name>A0A7M2Z0Z5_9ACTN</name>
<dbReference type="InterPro" id="IPR005158">
    <property type="entry name" value="BTAD"/>
</dbReference>
<protein>
    <submittedName>
        <fullName evidence="7">DNA-binding transcriptional activator of the SARP family</fullName>
    </submittedName>
</protein>
<comment type="caution">
    <text evidence="7">The sequence shown here is derived from an EMBL/GenBank/DDBJ whole genome shotgun (WGS) entry which is preliminary data.</text>
</comment>
<keyword evidence="4" id="KW-0804">Transcription</keyword>
<dbReference type="OrthoDB" id="3691954at2"/>
<dbReference type="Proteomes" id="UP000254134">
    <property type="component" value="Unassembled WGS sequence"/>
</dbReference>
<reference evidence="8" key="2">
    <citation type="journal article" date="2019" name="MicrobiologyOpen">
        <title>High-quality draft genome sequence of Gaiella occulta isolated from a 150 meter deep mineral water borehole and comparison with the genome sequences of other deep-branching lineages of the phylum Actinobacteria.</title>
        <authorList>
            <person name="Severino R."/>
            <person name="Froufe H.J.C."/>
            <person name="Barroso C."/>
            <person name="Albuquerque L."/>
            <person name="Lobo-da-Cunha A."/>
            <person name="da Costa M.S."/>
            <person name="Egas C."/>
        </authorList>
    </citation>
    <scope>NUCLEOTIDE SEQUENCE [LARGE SCALE GENOMIC DNA]</scope>
    <source>
        <strain evidence="8">F2-233</strain>
    </source>
</reference>
<evidence type="ECO:0000259" key="6">
    <source>
        <dbReference type="SMART" id="SM01043"/>
    </source>
</evidence>
<dbReference type="PANTHER" id="PTHR35807">
    <property type="entry name" value="TRANSCRIPTIONAL REGULATOR REDD-RELATED"/>
    <property type="match status" value="1"/>
</dbReference>
<dbReference type="SMART" id="SM01043">
    <property type="entry name" value="BTAD"/>
    <property type="match status" value="1"/>
</dbReference>
<reference evidence="7 8" key="1">
    <citation type="submission" date="2018-07" db="EMBL/GenBank/DDBJ databases">
        <title>High-quality-draft genome sequence of Gaiella occulta.</title>
        <authorList>
            <person name="Severino R."/>
            <person name="Froufe H.J.C."/>
            <person name="Rainey F.A."/>
            <person name="Barroso C."/>
            <person name="Albuquerque L."/>
            <person name="Lobo-Da-Cunha A."/>
            <person name="Da Costa M.S."/>
            <person name="Egas C."/>
        </authorList>
    </citation>
    <scope>NUCLEOTIDE SEQUENCE [LARGE SCALE GENOMIC DNA]</scope>
    <source>
        <strain evidence="7 8">F2-233</strain>
    </source>
</reference>
<sequence>MEARIQLCGRLVARLGGERVDDRLPGRQGRHLFAYLVVNRLRPTSRAELMDALWPGEVPPAADSALSALLSKLRRIVPIESRPEPQIVLPAHAFVDLEAAFEAVHRAESATRRGAWADAWAPARVALHTASRTFLAGDDAPWIEERRRQLEAVRIGALECVAEVGIGLGGPELDSAIRAGRALTELAPLRESGYRLLMRALDADGNRGEALALYDRLRTTLREQLGATPSHAARELHKAILG</sequence>
<dbReference type="SUPFAM" id="SSF46894">
    <property type="entry name" value="C-terminal effector domain of the bipartite response regulators"/>
    <property type="match status" value="1"/>
</dbReference>
<dbReference type="AlphaFoldDB" id="A0A7M2Z0Z5"/>
<evidence type="ECO:0000256" key="3">
    <source>
        <dbReference type="ARBA" id="ARBA00023125"/>
    </source>
</evidence>
<accession>A0A7M2Z0Z5</accession>
<proteinExistence type="inferred from homology"/>
<evidence type="ECO:0000313" key="8">
    <source>
        <dbReference type="Proteomes" id="UP000254134"/>
    </source>
</evidence>
<dbReference type="InterPro" id="IPR036388">
    <property type="entry name" value="WH-like_DNA-bd_sf"/>
</dbReference>
<dbReference type="SMART" id="SM00862">
    <property type="entry name" value="Trans_reg_C"/>
    <property type="match status" value="1"/>
</dbReference>
<dbReference type="SUPFAM" id="SSF48452">
    <property type="entry name" value="TPR-like"/>
    <property type="match status" value="1"/>
</dbReference>
<evidence type="ECO:0000256" key="2">
    <source>
        <dbReference type="ARBA" id="ARBA00023015"/>
    </source>
</evidence>
<feature type="domain" description="OmpR/PhoB-type" evidence="5">
    <location>
        <begin position="17"/>
        <end position="89"/>
    </location>
</feature>
<evidence type="ECO:0000256" key="1">
    <source>
        <dbReference type="ARBA" id="ARBA00005820"/>
    </source>
</evidence>
<keyword evidence="8" id="KW-1185">Reference proteome</keyword>
<dbReference type="PANTHER" id="PTHR35807:SF1">
    <property type="entry name" value="TRANSCRIPTIONAL REGULATOR REDD"/>
    <property type="match status" value="1"/>
</dbReference>